<organism evidence="2 3">
    <name type="scientific">Hoyosella rhizosphaerae</name>
    <dbReference type="NCBI Taxonomy" id="1755582"/>
    <lineage>
        <taxon>Bacteria</taxon>
        <taxon>Bacillati</taxon>
        <taxon>Actinomycetota</taxon>
        <taxon>Actinomycetes</taxon>
        <taxon>Mycobacteriales</taxon>
        <taxon>Hoyosellaceae</taxon>
        <taxon>Hoyosella</taxon>
    </lineage>
</organism>
<evidence type="ECO:0000313" key="2">
    <source>
        <dbReference type="EMBL" id="GGC71007.1"/>
    </source>
</evidence>
<dbReference type="Proteomes" id="UP000641514">
    <property type="component" value="Unassembled WGS sequence"/>
</dbReference>
<protein>
    <submittedName>
        <fullName evidence="2">Uncharacterized protein</fullName>
    </submittedName>
</protein>
<dbReference type="AlphaFoldDB" id="A0A916UGH0"/>
<keyword evidence="3" id="KW-1185">Reference proteome</keyword>
<name>A0A916UGH0_9ACTN</name>
<comment type="caution">
    <text evidence="2">The sequence shown here is derived from an EMBL/GenBank/DDBJ whole genome shotgun (WGS) entry which is preliminary data.</text>
</comment>
<feature type="region of interest" description="Disordered" evidence="1">
    <location>
        <begin position="1"/>
        <end position="51"/>
    </location>
</feature>
<evidence type="ECO:0000313" key="3">
    <source>
        <dbReference type="Proteomes" id="UP000641514"/>
    </source>
</evidence>
<reference evidence="2" key="1">
    <citation type="journal article" date="2014" name="Int. J. Syst. Evol. Microbiol.">
        <title>Complete genome sequence of Corynebacterium casei LMG S-19264T (=DSM 44701T), isolated from a smear-ripened cheese.</title>
        <authorList>
            <consortium name="US DOE Joint Genome Institute (JGI-PGF)"/>
            <person name="Walter F."/>
            <person name="Albersmeier A."/>
            <person name="Kalinowski J."/>
            <person name="Ruckert C."/>
        </authorList>
    </citation>
    <scope>NUCLEOTIDE SEQUENCE</scope>
    <source>
        <strain evidence="2">CGMCC 1.15478</strain>
    </source>
</reference>
<accession>A0A916UGH0</accession>
<reference evidence="2" key="2">
    <citation type="submission" date="2020-09" db="EMBL/GenBank/DDBJ databases">
        <authorList>
            <person name="Sun Q."/>
            <person name="Zhou Y."/>
        </authorList>
    </citation>
    <scope>NUCLEOTIDE SEQUENCE</scope>
    <source>
        <strain evidence="2">CGMCC 1.15478</strain>
    </source>
</reference>
<proteinExistence type="predicted"/>
<evidence type="ECO:0000256" key="1">
    <source>
        <dbReference type="SAM" id="MobiDB-lite"/>
    </source>
</evidence>
<gene>
    <name evidence="2" type="ORF">GCM10011410_24880</name>
</gene>
<sequence>MRLNVLLGENDDDSNSATQKSRPETSKWATSLSGALARGPTSLRKTLSSLR</sequence>
<dbReference type="EMBL" id="BMJH01000003">
    <property type="protein sequence ID" value="GGC71007.1"/>
    <property type="molecule type" value="Genomic_DNA"/>
</dbReference>